<feature type="domain" description="CAF17 C-terminal" evidence="7">
    <location>
        <begin position="282"/>
        <end position="397"/>
    </location>
</feature>
<dbReference type="GO" id="GO:0016226">
    <property type="term" value="P:iron-sulfur cluster assembly"/>
    <property type="evidence" value="ECO:0007669"/>
    <property type="project" value="TreeGrafter"/>
</dbReference>
<evidence type="ECO:0000256" key="5">
    <source>
        <dbReference type="ARBA" id="ARBA00093637"/>
    </source>
</evidence>
<dbReference type="Proteomes" id="UP000224634">
    <property type="component" value="Unassembled WGS sequence"/>
</dbReference>
<protein>
    <recommendedName>
        <fullName evidence="5">Iron-sulfur cluster assembly factor IBA57 homolog, mitochondrial</fullName>
    </recommendedName>
</protein>
<evidence type="ECO:0000256" key="1">
    <source>
        <dbReference type="ARBA" id="ARBA00004305"/>
    </source>
</evidence>
<dbReference type="EMBL" id="PDNA01000047">
    <property type="protein sequence ID" value="PGH19415.1"/>
    <property type="molecule type" value="Genomic_DNA"/>
</dbReference>
<evidence type="ECO:0000256" key="6">
    <source>
        <dbReference type="SAM" id="MobiDB-lite"/>
    </source>
</evidence>
<dbReference type="Pfam" id="PF25455">
    <property type="entry name" value="Beta-barrel_CAF17_C"/>
    <property type="match status" value="1"/>
</dbReference>
<dbReference type="InterPro" id="IPR017703">
    <property type="entry name" value="YgfZ/GCV_T_CS"/>
</dbReference>
<dbReference type="PANTHER" id="PTHR22602:SF0">
    <property type="entry name" value="TRANSFERASE CAF17, MITOCHONDRIAL-RELATED"/>
    <property type="match status" value="1"/>
</dbReference>
<dbReference type="InterPro" id="IPR045179">
    <property type="entry name" value="YgfZ/GcvT"/>
</dbReference>
<comment type="similarity">
    <text evidence="4">Belongs to the GcvT family. CAF17/IBA57 subfamily.</text>
</comment>
<keyword evidence="3" id="KW-0496">Mitochondrion</keyword>
<evidence type="ECO:0000256" key="3">
    <source>
        <dbReference type="ARBA" id="ARBA00023128"/>
    </source>
</evidence>
<evidence type="ECO:0000256" key="2">
    <source>
        <dbReference type="ARBA" id="ARBA00022946"/>
    </source>
</evidence>
<proteinExistence type="inferred from homology"/>
<keyword evidence="2" id="KW-0809">Transit peptide</keyword>
<comment type="subcellular location">
    <subcellularLocation>
        <location evidence="1">Mitochondrion matrix</location>
    </subcellularLocation>
</comment>
<dbReference type="SUPFAM" id="SSF103025">
    <property type="entry name" value="Folate-binding domain"/>
    <property type="match status" value="1"/>
</dbReference>
<evidence type="ECO:0000313" key="8">
    <source>
        <dbReference type="EMBL" id="PGH19415.1"/>
    </source>
</evidence>
<dbReference type="PANTHER" id="PTHR22602">
    <property type="entry name" value="TRANSFERASE CAF17, MITOCHONDRIAL-RELATED"/>
    <property type="match status" value="1"/>
</dbReference>
<sequence length="439" mass="48023">MHSRTALHSICRRCISRRQFSTSRNLRQAVQHDLPTTLPPPAGYTHVTNRALISLTGRDSTSFLQGLITQNIVSTPDKPLAAKGGYYAAFLNAQGRVLNDVFIYPSSAPEAGAGSTDPAYLIEVDKAEVTSLMKHLRKHKLRSKLSYRAVDEGELAVWAVWDEADKTRWTEIAAEISGKNKGPIACVDGRAPGFGARVIASEDFAASGRGDEFRLPGDKVPFGTYTLRRILHGIPEGQGEIIRESALPMEYNMDLMSGIDFHKGCYVGQELTIRTHHTGVVRKRILPVQLYGVEDGLPESDTPLYSPEIKLVLPPAGANISRVSARKGRSAGKFLAGVGNVGLAMCRLEMMTDIALTGESTQYNPEQEFRISWEADGEGALEGGEVKVKALVPPWTREFIMGGAKNGDTPKAQNEVDAEQADRGQEVLEDIDEEVKHSR</sequence>
<evidence type="ECO:0000256" key="4">
    <source>
        <dbReference type="ARBA" id="ARBA00093447"/>
    </source>
</evidence>
<accession>A0A2B7YDS8</accession>
<evidence type="ECO:0000259" key="7">
    <source>
        <dbReference type="Pfam" id="PF25455"/>
    </source>
</evidence>
<dbReference type="STRING" id="1447883.A0A2B7YDS8"/>
<dbReference type="AlphaFoldDB" id="A0A2B7YDS8"/>
<dbReference type="OrthoDB" id="191995at2759"/>
<keyword evidence="9" id="KW-1185">Reference proteome</keyword>
<name>A0A2B7YDS8_POLH7</name>
<comment type="caution">
    <text evidence="8">The sequence shown here is derived from an EMBL/GenBank/DDBJ whole genome shotgun (WGS) entry which is preliminary data.</text>
</comment>
<dbReference type="Gene3D" id="3.30.1360.120">
    <property type="entry name" value="Probable tRNA modification gtpase trme, domain 1"/>
    <property type="match status" value="1"/>
</dbReference>
<feature type="region of interest" description="Disordered" evidence="6">
    <location>
        <begin position="401"/>
        <end position="439"/>
    </location>
</feature>
<dbReference type="InterPro" id="IPR057460">
    <property type="entry name" value="CAF17_C"/>
</dbReference>
<dbReference type="InterPro" id="IPR027266">
    <property type="entry name" value="TrmE/GcvT-like"/>
</dbReference>
<organism evidence="8 9">
    <name type="scientific">Polytolypa hystricis (strain UAMH7299)</name>
    <dbReference type="NCBI Taxonomy" id="1447883"/>
    <lineage>
        <taxon>Eukaryota</taxon>
        <taxon>Fungi</taxon>
        <taxon>Dikarya</taxon>
        <taxon>Ascomycota</taxon>
        <taxon>Pezizomycotina</taxon>
        <taxon>Eurotiomycetes</taxon>
        <taxon>Eurotiomycetidae</taxon>
        <taxon>Onygenales</taxon>
        <taxon>Onygenales incertae sedis</taxon>
        <taxon>Polytolypa</taxon>
    </lineage>
</organism>
<evidence type="ECO:0000313" key="9">
    <source>
        <dbReference type="Proteomes" id="UP000224634"/>
    </source>
</evidence>
<gene>
    <name evidence="8" type="ORF">AJ80_03915</name>
</gene>
<reference evidence="8 9" key="1">
    <citation type="submission" date="2017-10" db="EMBL/GenBank/DDBJ databases">
        <title>Comparative genomics in systemic dimorphic fungi from Ajellomycetaceae.</title>
        <authorList>
            <person name="Munoz J.F."/>
            <person name="Mcewen J.G."/>
            <person name="Clay O.K."/>
            <person name="Cuomo C.A."/>
        </authorList>
    </citation>
    <scope>NUCLEOTIDE SEQUENCE [LARGE SCALE GENOMIC DNA]</scope>
    <source>
        <strain evidence="8 9">UAMH7299</strain>
    </source>
</reference>
<dbReference type="NCBIfam" id="TIGR03317">
    <property type="entry name" value="ygfZ_signature"/>
    <property type="match status" value="1"/>
</dbReference>
<dbReference type="GO" id="GO:0005759">
    <property type="term" value="C:mitochondrial matrix"/>
    <property type="evidence" value="ECO:0007669"/>
    <property type="project" value="UniProtKB-SubCell"/>
</dbReference>